<organism evidence="1 2">
    <name type="scientific">Thermospira aquatica</name>
    <dbReference type="NCBI Taxonomy" id="2828656"/>
    <lineage>
        <taxon>Bacteria</taxon>
        <taxon>Pseudomonadati</taxon>
        <taxon>Spirochaetota</taxon>
        <taxon>Spirochaetia</taxon>
        <taxon>Brevinematales</taxon>
        <taxon>Thermospiraceae</taxon>
        <taxon>Thermospira</taxon>
    </lineage>
</organism>
<accession>A0AAX3BDI5</accession>
<evidence type="ECO:0000313" key="2">
    <source>
        <dbReference type="Proteomes" id="UP001056539"/>
    </source>
</evidence>
<dbReference type="Proteomes" id="UP001056539">
    <property type="component" value="Chromosome"/>
</dbReference>
<protein>
    <submittedName>
        <fullName evidence="1">Uncharacterized protein</fullName>
    </submittedName>
</protein>
<reference evidence="1" key="2">
    <citation type="submission" date="2022-06" db="EMBL/GenBank/DDBJ databases">
        <title>Thermospira aquatica gen. nov., sp. nov.</title>
        <authorList>
            <person name="Ben Ali Gam Z."/>
            <person name="Labat M."/>
        </authorList>
    </citation>
    <scope>NUCLEOTIDE SEQUENCE</scope>
    <source>
        <strain evidence="1">F1F22</strain>
    </source>
</reference>
<dbReference type="AlphaFoldDB" id="A0AAX3BDI5"/>
<dbReference type="RefSeq" id="WP_271435455.1">
    <property type="nucleotide sequence ID" value="NZ_CP073355.1"/>
</dbReference>
<dbReference type="KEGG" id="taqu:KDW03_00530"/>
<sequence length="59" mass="7270">MFERRPIYRETAKQYQKASKKEKMEILDYFVRITGLKNRNYAATFLKNNLRESMLFPYK</sequence>
<proteinExistence type="predicted"/>
<evidence type="ECO:0000313" key="1">
    <source>
        <dbReference type="EMBL" id="URA10324.1"/>
    </source>
</evidence>
<keyword evidence="2" id="KW-1185">Reference proteome</keyword>
<reference evidence="1" key="1">
    <citation type="submission" date="2021-04" db="EMBL/GenBank/DDBJ databases">
        <authorList>
            <person name="Postec A."/>
        </authorList>
    </citation>
    <scope>NUCLEOTIDE SEQUENCE</scope>
    <source>
        <strain evidence="1">F1F22</strain>
    </source>
</reference>
<name>A0AAX3BDI5_9SPIR</name>
<gene>
    <name evidence="1" type="ORF">KDW03_00530</name>
</gene>
<dbReference type="EMBL" id="CP073355">
    <property type="protein sequence ID" value="URA10324.1"/>
    <property type="molecule type" value="Genomic_DNA"/>
</dbReference>